<dbReference type="InterPro" id="IPR035965">
    <property type="entry name" value="PAS-like_dom_sf"/>
</dbReference>
<gene>
    <name evidence="23" type="ORF">DCC35_08520</name>
</gene>
<sequence>MAEDYQNYTKQQLISKILKLEEANSPENKKLHAQRETKKRREELTGLLNNADLMTITIGLGGTIQHVNNNTCNELGYRKGDLIGKDAFDIFVTDSHRDDLRLIFDQIFKGRMVQQGFHLQVKRRNGSIMPVKFRSMLFYNEEEDVESITIIGENIEDQIHAREALRLSEEKFRKIFEYFQDIYFRCELDGTLTMLSPSVEEHTGYSPDELAGKNISDFYLFNPKTKDLIRRLIQHQRVRDFEVSIIRRNGTILQCLCNIRFLYNDLGKPEQIEGVARDITQLKRANIDLMNAKEIAEKSLKVKEQFLANMSHEIRTPMNGIIGMLDLISDTNLDGEQKKYIGIIKKSSGTLLNILNDILDLSKIEAGKMQIKKSPVNIEDLLDKSKSLFSQKAEEKGIKIKYHLHKSVPSYLMADETRLLQIMSNLISNAIKFTNKNGAIDLNIRSKFSSEGKHLIRVEVCDSGIGIPPEQINELFKSFNQLDNSTSKNYGGTGLGLVISRRLSKLMGGDIGVSSAPGMGSMFWFTFQANETEAPVVEEMPLEEYSSKNYFEHPPKILLIDDNLVNRQVAGEILQKSGCEITMGDSGLKAIEYLTEDNYDILFLDIQMPDMDGIETLQELKKRDMLNETPVVAMTAYSMQDDRERFLQSGFDDYLPKPIKAKDLINKVRFLMGVDLKRDQDEIKDIEEQRARLIVNERTVAELEKYGGKELIDQVFNDFKNETVELIREIEFGLMNRDYDIIKKSLHTIKGNAGTLGIEKVAGIAEAIEARIKQQNYEGLIEDISYLKSIFGEFRNSYQSILNL</sequence>
<dbReference type="PROSITE" id="PS50110">
    <property type="entry name" value="RESPONSE_REGULATORY"/>
    <property type="match status" value="1"/>
</dbReference>
<dbReference type="KEGG" id="fpf:DCC35_08520"/>
<feature type="domain" description="HPt" evidence="22">
    <location>
        <begin position="708"/>
        <end position="804"/>
    </location>
</feature>
<dbReference type="Gene3D" id="1.10.287.130">
    <property type="match status" value="1"/>
</dbReference>
<dbReference type="AlphaFoldDB" id="A0A4D7JGQ9"/>
<dbReference type="GO" id="GO:0000155">
    <property type="term" value="F:phosphorelay sensor kinase activity"/>
    <property type="evidence" value="ECO:0007669"/>
    <property type="project" value="InterPro"/>
</dbReference>
<accession>A0A4D7JGQ9</accession>
<proteinExistence type="predicted"/>
<dbReference type="PROSITE" id="PS50109">
    <property type="entry name" value="HIS_KIN"/>
    <property type="match status" value="1"/>
</dbReference>
<dbReference type="Gene3D" id="3.40.50.2300">
    <property type="match status" value="1"/>
</dbReference>
<dbReference type="Proteomes" id="UP000298616">
    <property type="component" value="Chromosome"/>
</dbReference>
<evidence type="ECO:0000256" key="8">
    <source>
        <dbReference type="ARBA" id="ARBA00022741"/>
    </source>
</evidence>
<evidence type="ECO:0000256" key="4">
    <source>
        <dbReference type="ARBA" id="ARBA00022475"/>
    </source>
</evidence>
<evidence type="ECO:0000313" key="23">
    <source>
        <dbReference type="EMBL" id="QCK14781.1"/>
    </source>
</evidence>
<dbReference type="PANTHER" id="PTHR45339">
    <property type="entry name" value="HYBRID SIGNAL TRANSDUCTION HISTIDINE KINASE J"/>
    <property type="match status" value="1"/>
</dbReference>
<keyword evidence="13" id="KW-0472">Membrane</keyword>
<dbReference type="FunFam" id="3.30.565.10:FF:000010">
    <property type="entry name" value="Sensor histidine kinase RcsC"/>
    <property type="match status" value="1"/>
</dbReference>
<dbReference type="CDD" id="cd00088">
    <property type="entry name" value="HPT"/>
    <property type="match status" value="1"/>
</dbReference>
<keyword evidence="4" id="KW-1003">Cell membrane</keyword>
<dbReference type="Gene3D" id="1.20.120.160">
    <property type="entry name" value="HPT domain"/>
    <property type="match status" value="1"/>
</dbReference>
<evidence type="ECO:0000256" key="3">
    <source>
        <dbReference type="ARBA" id="ARBA00012438"/>
    </source>
</evidence>
<keyword evidence="11" id="KW-1133">Transmembrane helix</keyword>
<dbReference type="InterPro" id="IPR036097">
    <property type="entry name" value="HisK_dim/P_sf"/>
</dbReference>
<dbReference type="PANTHER" id="PTHR45339:SF1">
    <property type="entry name" value="HYBRID SIGNAL TRANSDUCTION HISTIDINE KINASE J"/>
    <property type="match status" value="1"/>
</dbReference>
<dbReference type="InterPro" id="IPR005467">
    <property type="entry name" value="His_kinase_dom"/>
</dbReference>
<dbReference type="CDD" id="cd00082">
    <property type="entry name" value="HisKA"/>
    <property type="match status" value="1"/>
</dbReference>
<keyword evidence="8" id="KW-0547">Nucleotide-binding</keyword>
<keyword evidence="7" id="KW-0812">Transmembrane</keyword>
<dbReference type="SMART" id="SM00388">
    <property type="entry name" value="HisKA"/>
    <property type="match status" value="1"/>
</dbReference>
<dbReference type="EMBL" id="CP028923">
    <property type="protein sequence ID" value="QCK14781.1"/>
    <property type="molecule type" value="Genomic_DNA"/>
</dbReference>
<dbReference type="SUPFAM" id="SSF52172">
    <property type="entry name" value="CheY-like"/>
    <property type="match status" value="1"/>
</dbReference>
<evidence type="ECO:0000256" key="7">
    <source>
        <dbReference type="ARBA" id="ARBA00022692"/>
    </source>
</evidence>
<keyword evidence="5 17" id="KW-0597">Phosphoprotein</keyword>
<dbReference type="FunFam" id="1.10.287.130:FF:000002">
    <property type="entry name" value="Two-component osmosensing histidine kinase"/>
    <property type="match status" value="1"/>
</dbReference>
<dbReference type="Pfam" id="PF13426">
    <property type="entry name" value="PAS_9"/>
    <property type="match status" value="2"/>
</dbReference>
<evidence type="ECO:0000256" key="5">
    <source>
        <dbReference type="ARBA" id="ARBA00022553"/>
    </source>
</evidence>
<feature type="domain" description="Histidine kinase" evidence="18">
    <location>
        <begin position="309"/>
        <end position="531"/>
    </location>
</feature>
<dbReference type="InterPro" id="IPR003661">
    <property type="entry name" value="HisK_dim/P_dom"/>
</dbReference>
<protein>
    <recommendedName>
        <fullName evidence="15">Sensory/regulatory protein RpfC</fullName>
        <ecNumber evidence="3">2.7.13.3</ecNumber>
    </recommendedName>
</protein>
<feature type="modified residue" description="Phosphohistidine" evidence="16">
    <location>
        <position position="747"/>
    </location>
</feature>
<evidence type="ECO:0000256" key="2">
    <source>
        <dbReference type="ARBA" id="ARBA00004651"/>
    </source>
</evidence>
<keyword evidence="12" id="KW-0902">Two-component regulatory system</keyword>
<evidence type="ECO:0000256" key="15">
    <source>
        <dbReference type="ARBA" id="ARBA00068150"/>
    </source>
</evidence>
<comment type="subcellular location">
    <subcellularLocation>
        <location evidence="2">Cell membrane</location>
        <topology evidence="2">Multi-pass membrane protein</topology>
    </subcellularLocation>
</comment>
<evidence type="ECO:0000256" key="13">
    <source>
        <dbReference type="ARBA" id="ARBA00023136"/>
    </source>
</evidence>
<keyword evidence="10" id="KW-0067">ATP-binding</keyword>
<dbReference type="PROSITE" id="PS50113">
    <property type="entry name" value="PAC"/>
    <property type="match status" value="1"/>
</dbReference>
<dbReference type="PROSITE" id="PS50894">
    <property type="entry name" value="HPT"/>
    <property type="match status" value="1"/>
</dbReference>
<evidence type="ECO:0000259" key="20">
    <source>
        <dbReference type="PROSITE" id="PS50112"/>
    </source>
</evidence>
<evidence type="ECO:0000259" key="19">
    <source>
        <dbReference type="PROSITE" id="PS50110"/>
    </source>
</evidence>
<comment type="catalytic activity">
    <reaction evidence="1">
        <text>ATP + protein L-histidine = ADP + protein N-phospho-L-histidine.</text>
        <dbReference type="EC" id="2.7.13.3"/>
    </reaction>
</comment>
<feature type="domain" description="PAC" evidence="21">
    <location>
        <begin position="239"/>
        <end position="291"/>
    </location>
</feature>
<dbReference type="InterPro" id="IPR001610">
    <property type="entry name" value="PAC"/>
</dbReference>
<dbReference type="SMART" id="SM00086">
    <property type="entry name" value="PAC"/>
    <property type="match status" value="2"/>
</dbReference>
<keyword evidence="9" id="KW-0418">Kinase</keyword>
<dbReference type="InterPro" id="IPR001789">
    <property type="entry name" value="Sig_transdc_resp-reg_receiver"/>
</dbReference>
<dbReference type="SUPFAM" id="SSF47384">
    <property type="entry name" value="Homodimeric domain of signal transducing histidine kinase"/>
    <property type="match status" value="1"/>
</dbReference>
<dbReference type="GO" id="GO:0005524">
    <property type="term" value="F:ATP binding"/>
    <property type="evidence" value="ECO:0007669"/>
    <property type="project" value="UniProtKB-KW"/>
</dbReference>
<evidence type="ECO:0000256" key="17">
    <source>
        <dbReference type="PROSITE-ProRule" id="PRU00169"/>
    </source>
</evidence>
<evidence type="ECO:0000259" key="18">
    <source>
        <dbReference type="PROSITE" id="PS50109"/>
    </source>
</evidence>
<evidence type="ECO:0000313" key="24">
    <source>
        <dbReference type="Proteomes" id="UP000298616"/>
    </source>
</evidence>
<dbReference type="Pfam" id="PF00512">
    <property type="entry name" value="HisKA"/>
    <property type="match status" value="1"/>
</dbReference>
<dbReference type="RefSeq" id="WP_137090368.1">
    <property type="nucleotide sequence ID" value="NZ_CP028923.1"/>
</dbReference>
<dbReference type="Pfam" id="PF01627">
    <property type="entry name" value="Hpt"/>
    <property type="match status" value="1"/>
</dbReference>
<evidence type="ECO:0000256" key="16">
    <source>
        <dbReference type="PROSITE-ProRule" id="PRU00110"/>
    </source>
</evidence>
<dbReference type="GO" id="GO:0005886">
    <property type="term" value="C:plasma membrane"/>
    <property type="evidence" value="ECO:0007669"/>
    <property type="project" value="UniProtKB-SubCell"/>
</dbReference>
<keyword evidence="24" id="KW-1185">Reference proteome</keyword>
<dbReference type="CDD" id="cd00130">
    <property type="entry name" value="PAS"/>
    <property type="match status" value="2"/>
</dbReference>
<dbReference type="Pfam" id="PF02518">
    <property type="entry name" value="HATPase_c"/>
    <property type="match status" value="1"/>
</dbReference>
<dbReference type="SUPFAM" id="SSF55874">
    <property type="entry name" value="ATPase domain of HSP90 chaperone/DNA topoisomerase II/histidine kinase"/>
    <property type="match status" value="1"/>
</dbReference>
<dbReference type="Gene3D" id="3.30.450.20">
    <property type="entry name" value="PAS domain"/>
    <property type="match status" value="2"/>
</dbReference>
<evidence type="ECO:0000256" key="6">
    <source>
        <dbReference type="ARBA" id="ARBA00022679"/>
    </source>
</evidence>
<comment type="subunit">
    <text evidence="14">At low DSF concentrations, interacts with RpfF.</text>
</comment>
<dbReference type="Gene3D" id="3.30.565.10">
    <property type="entry name" value="Histidine kinase-like ATPase, C-terminal domain"/>
    <property type="match status" value="1"/>
</dbReference>
<dbReference type="SMART" id="SM00448">
    <property type="entry name" value="REC"/>
    <property type="match status" value="1"/>
</dbReference>
<dbReference type="PROSITE" id="PS50112">
    <property type="entry name" value="PAS"/>
    <property type="match status" value="2"/>
</dbReference>
<evidence type="ECO:0000256" key="1">
    <source>
        <dbReference type="ARBA" id="ARBA00000085"/>
    </source>
</evidence>
<dbReference type="InterPro" id="IPR008207">
    <property type="entry name" value="Sig_transdc_His_kin_Hpt_dom"/>
</dbReference>
<dbReference type="CDD" id="cd16922">
    <property type="entry name" value="HATPase_EvgS-ArcB-TorS-like"/>
    <property type="match status" value="1"/>
</dbReference>
<name>A0A4D7JGQ9_9BACT</name>
<dbReference type="NCBIfam" id="TIGR00229">
    <property type="entry name" value="sensory_box"/>
    <property type="match status" value="2"/>
</dbReference>
<dbReference type="SMART" id="SM00091">
    <property type="entry name" value="PAS"/>
    <property type="match status" value="2"/>
</dbReference>
<dbReference type="Pfam" id="PF00072">
    <property type="entry name" value="Response_reg"/>
    <property type="match status" value="1"/>
</dbReference>
<dbReference type="SUPFAM" id="SSF55785">
    <property type="entry name" value="PYP-like sensor domain (PAS domain)"/>
    <property type="match status" value="2"/>
</dbReference>
<dbReference type="CDD" id="cd17546">
    <property type="entry name" value="REC_hyHK_CKI1_RcsC-like"/>
    <property type="match status" value="1"/>
</dbReference>
<dbReference type="InterPro" id="IPR011006">
    <property type="entry name" value="CheY-like_superfamily"/>
</dbReference>
<evidence type="ECO:0000256" key="10">
    <source>
        <dbReference type="ARBA" id="ARBA00022840"/>
    </source>
</evidence>
<feature type="modified residue" description="4-aspartylphosphate" evidence="17">
    <location>
        <position position="605"/>
    </location>
</feature>
<dbReference type="SMART" id="SM00387">
    <property type="entry name" value="HATPase_c"/>
    <property type="match status" value="1"/>
</dbReference>
<organism evidence="23 24">
    <name type="scientific">Mangrovivirga cuniculi</name>
    <dbReference type="NCBI Taxonomy" id="2715131"/>
    <lineage>
        <taxon>Bacteria</taxon>
        <taxon>Pseudomonadati</taxon>
        <taxon>Bacteroidota</taxon>
        <taxon>Cytophagia</taxon>
        <taxon>Cytophagales</taxon>
        <taxon>Mangrovivirgaceae</taxon>
        <taxon>Mangrovivirga</taxon>
    </lineage>
</organism>
<evidence type="ECO:0000256" key="14">
    <source>
        <dbReference type="ARBA" id="ARBA00064003"/>
    </source>
</evidence>
<dbReference type="InterPro" id="IPR000700">
    <property type="entry name" value="PAS-assoc_C"/>
</dbReference>
<feature type="domain" description="PAS" evidence="20">
    <location>
        <begin position="168"/>
        <end position="234"/>
    </location>
</feature>
<feature type="domain" description="PAS" evidence="20">
    <location>
        <begin position="40"/>
        <end position="111"/>
    </location>
</feature>
<dbReference type="InterPro" id="IPR003594">
    <property type="entry name" value="HATPase_dom"/>
</dbReference>
<dbReference type="PRINTS" id="PR00344">
    <property type="entry name" value="BCTRLSENSOR"/>
</dbReference>
<dbReference type="InterPro" id="IPR004358">
    <property type="entry name" value="Sig_transdc_His_kin-like_C"/>
</dbReference>
<reference evidence="23 24" key="1">
    <citation type="submission" date="2018-04" db="EMBL/GenBank/DDBJ databases">
        <title>Complete genome uncultured novel isolate.</title>
        <authorList>
            <person name="Merlino G."/>
        </authorList>
    </citation>
    <scope>NUCLEOTIDE SEQUENCE [LARGE SCALE GENOMIC DNA]</scope>
    <source>
        <strain evidence="24">R1DC9</strain>
    </source>
</reference>
<evidence type="ECO:0000259" key="22">
    <source>
        <dbReference type="PROSITE" id="PS50894"/>
    </source>
</evidence>
<evidence type="ECO:0000256" key="12">
    <source>
        <dbReference type="ARBA" id="ARBA00023012"/>
    </source>
</evidence>
<dbReference type="OrthoDB" id="9811889at2"/>
<keyword evidence="6" id="KW-0808">Transferase</keyword>
<dbReference type="SUPFAM" id="SSF47226">
    <property type="entry name" value="Histidine-containing phosphotransfer domain, HPT domain"/>
    <property type="match status" value="1"/>
</dbReference>
<dbReference type="EC" id="2.7.13.3" evidence="3"/>
<feature type="domain" description="Response regulatory" evidence="19">
    <location>
        <begin position="556"/>
        <end position="672"/>
    </location>
</feature>
<evidence type="ECO:0000259" key="21">
    <source>
        <dbReference type="PROSITE" id="PS50113"/>
    </source>
</evidence>
<evidence type="ECO:0000256" key="11">
    <source>
        <dbReference type="ARBA" id="ARBA00022989"/>
    </source>
</evidence>
<dbReference type="InterPro" id="IPR036890">
    <property type="entry name" value="HATPase_C_sf"/>
</dbReference>
<dbReference type="InterPro" id="IPR000014">
    <property type="entry name" value="PAS"/>
</dbReference>
<evidence type="ECO:0000256" key="9">
    <source>
        <dbReference type="ARBA" id="ARBA00022777"/>
    </source>
</evidence>
<dbReference type="InterPro" id="IPR036641">
    <property type="entry name" value="HPT_dom_sf"/>
</dbReference>